<sequence>MKKVAAKLKGLVNRPGDLVARYGGEEFVADNCRRSIEELQIPHSFSKVADVVTISVGFCTVVPEKGTDPGLVIDAADHALYKAKEGGRNRVEQVVINS</sequence>
<dbReference type="Proteomes" id="UP001063350">
    <property type="component" value="Chromosome"/>
</dbReference>
<feature type="domain" description="GGDEF" evidence="3">
    <location>
        <begin position="1"/>
        <end position="96"/>
    </location>
</feature>
<dbReference type="InterPro" id="IPR043128">
    <property type="entry name" value="Rev_trsase/Diguanyl_cyclase"/>
</dbReference>
<dbReference type="InterPro" id="IPR000160">
    <property type="entry name" value="GGDEF_dom"/>
</dbReference>
<evidence type="ECO:0000256" key="2">
    <source>
        <dbReference type="ARBA" id="ARBA00034247"/>
    </source>
</evidence>
<dbReference type="EMBL" id="AP024233">
    <property type="protein sequence ID" value="BCO08955.1"/>
    <property type="molecule type" value="Genomic_DNA"/>
</dbReference>
<dbReference type="CDD" id="cd01949">
    <property type="entry name" value="GGDEF"/>
    <property type="match status" value="1"/>
</dbReference>
<accession>A0A915U192</accession>
<dbReference type="Pfam" id="PF00990">
    <property type="entry name" value="GGDEF"/>
    <property type="match status" value="1"/>
</dbReference>
<dbReference type="KEGG" id="ddu:GF1_13310"/>
<dbReference type="GO" id="GO:0043709">
    <property type="term" value="P:cell adhesion involved in single-species biofilm formation"/>
    <property type="evidence" value="ECO:0007669"/>
    <property type="project" value="TreeGrafter"/>
</dbReference>
<reference evidence="4" key="1">
    <citation type="submission" date="2020-12" db="EMBL/GenBank/DDBJ databases">
        <title>Desulfobium dissulfuricans gen. nov., sp. nov., a novel mesophilic, sulfate-reducing bacterium isolated from a deep-sea hydrothermal vent.</title>
        <authorList>
            <person name="Hashimoto Y."/>
            <person name="Tame A."/>
            <person name="Sawayama S."/>
            <person name="Miyazaki J."/>
            <person name="Takai K."/>
            <person name="Nakagawa S."/>
        </authorList>
    </citation>
    <scope>NUCLEOTIDE SEQUENCE</scope>
    <source>
        <strain evidence="4">GF1</strain>
    </source>
</reference>
<dbReference type="Gene3D" id="3.30.70.270">
    <property type="match status" value="1"/>
</dbReference>
<dbReference type="PANTHER" id="PTHR45138">
    <property type="entry name" value="REGULATORY COMPONENTS OF SENSORY TRANSDUCTION SYSTEM"/>
    <property type="match status" value="1"/>
</dbReference>
<protein>
    <recommendedName>
        <fullName evidence="1">diguanylate cyclase</fullName>
        <ecNumber evidence="1">2.7.7.65</ecNumber>
    </recommendedName>
</protein>
<name>A0A915U192_9BACT</name>
<dbReference type="SUPFAM" id="SSF55073">
    <property type="entry name" value="Nucleotide cyclase"/>
    <property type="match status" value="1"/>
</dbReference>
<gene>
    <name evidence="4" type="ORF">GF1_13310</name>
</gene>
<dbReference type="EC" id="2.7.7.65" evidence="1"/>
<proteinExistence type="predicted"/>
<evidence type="ECO:0000313" key="4">
    <source>
        <dbReference type="EMBL" id="BCO08955.1"/>
    </source>
</evidence>
<dbReference type="GO" id="GO:1902201">
    <property type="term" value="P:negative regulation of bacterial-type flagellum-dependent cell motility"/>
    <property type="evidence" value="ECO:0007669"/>
    <property type="project" value="TreeGrafter"/>
</dbReference>
<dbReference type="PANTHER" id="PTHR45138:SF9">
    <property type="entry name" value="DIGUANYLATE CYCLASE DGCM-RELATED"/>
    <property type="match status" value="1"/>
</dbReference>
<dbReference type="NCBIfam" id="TIGR00254">
    <property type="entry name" value="GGDEF"/>
    <property type="match status" value="1"/>
</dbReference>
<keyword evidence="5" id="KW-1185">Reference proteome</keyword>
<organism evidence="4 5">
    <name type="scientific">Desulfolithobacter dissulfuricans</name>
    <dbReference type="NCBI Taxonomy" id="2795293"/>
    <lineage>
        <taxon>Bacteria</taxon>
        <taxon>Pseudomonadati</taxon>
        <taxon>Thermodesulfobacteriota</taxon>
        <taxon>Desulfobulbia</taxon>
        <taxon>Desulfobulbales</taxon>
        <taxon>Desulfobulbaceae</taxon>
        <taxon>Desulfolithobacter</taxon>
    </lineage>
</organism>
<dbReference type="PROSITE" id="PS50887">
    <property type="entry name" value="GGDEF"/>
    <property type="match status" value="1"/>
</dbReference>
<evidence type="ECO:0000256" key="1">
    <source>
        <dbReference type="ARBA" id="ARBA00012528"/>
    </source>
</evidence>
<comment type="catalytic activity">
    <reaction evidence="2">
        <text>2 GTP = 3',3'-c-di-GMP + 2 diphosphate</text>
        <dbReference type="Rhea" id="RHEA:24898"/>
        <dbReference type="ChEBI" id="CHEBI:33019"/>
        <dbReference type="ChEBI" id="CHEBI:37565"/>
        <dbReference type="ChEBI" id="CHEBI:58805"/>
        <dbReference type="EC" id="2.7.7.65"/>
    </reaction>
</comment>
<dbReference type="InterPro" id="IPR050469">
    <property type="entry name" value="Diguanylate_Cyclase"/>
</dbReference>
<dbReference type="GO" id="GO:0052621">
    <property type="term" value="F:diguanylate cyclase activity"/>
    <property type="evidence" value="ECO:0007669"/>
    <property type="project" value="UniProtKB-EC"/>
</dbReference>
<evidence type="ECO:0000313" key="5">
    <source>
        <dbReference type="Proteomes" id="UP001063350"/>
    </source>
</evidence>
<dbReference type="GO" id="GO:0005886">
    <property type="term" value="C:plasma membrane"/>
    <property type="evidence" value="ECO:0007669"/>
    <property type="project" value="TreeGrafter"/>
</dbReference>
<evidence type="ECO:0000259" key="3">
    <source>
        <dbReference type="PROSITE" id="PS50887"/>
    </source>
</evidence>
<dbReference type="InterPro" id="IPR029787">
    <property type="entry name" value="Nucleotide_cyclase"/>
</dbReference>
<dbReference type="AlphaFoldDB" id="A0A915U192"/>